<reference evidence="2" key="1">
    <citation type="submission" date="2019-08" db="EMBL/GenBank/DDBJ databases">
        <authorList>
            <person name="Kucharzyk K."/>
            <person name="Murdoch R.W."/>
            <person name="Higgins S."/>
            <person name="Loffler F."/>
        </authorList>
    </citation>
    <scope>NUCLEOTIDE SEQUENCE</scope>
</reference>
<organism evidence="2">
    <name type="scientific">bioreactor metagenome</name>
    <dbReference type="NCBI Taxonomy" id="1076179"/>
    <lineage>
        <taxon>unclassified sequences</taxon>
        <taxon>metagenomes</taxon>
        <taxon>ecological metagenomes</taxon>
    </lineage>
</organism>
<accession>A0A644XSI0</accession>
<dbReference type="EMBL" id="VSSQ01003130">
    <property type="protein sequence ID" value="MPM19200.1"/>
    <property type="molecule type" value="Genomic_DNA"/>
</dbReference>
<gene>
    <name evidence="2" type="ORF">SDC9_65618</name>
</gene>
<proteinExistence type="predicted"/>
<evidence type="ECO:0000256" key="1">
    <source>
        <dbReference type="SAM" id="MobiDB-lite"/>
    </source>
</evidence>
<name>A0A644XSI0_9ZZZZ</name>
<feature type="region of interest" description="Disordered" evidence="1">
    <location>
        <begin position="1"/>
        <end position="26"/>
    </location>
</feature>
<comment type="caution">
    <text evidence="2">The sequence shown here is derived from an EMBL/GenBank/DDBJ whole genome shotgun (WGS) entry which is preliminary data.</text>
</comment>
<protein>
    <submittedName>
        <fullName evidence="2">Uncharacterized protein</fullName>
    </submittedName>
</protein>
<dbReference type="AlphaFoldDB" id="A0A644XSI0"/>
<evidence type="ECO:0000313" key="2">
    <source>
        <dbReference type="EMBL" id="MPM19200.1"/>
    </source>
</evidence>
<sequence>MGKLVNVDRGRHKGANRGGGHVEHDFSGRLEDGRVLNMSGGAGGVEYDADFRVLGYGIDAPDGGFKAEPPGPLQALRLHDAGHSFHLHVLTAHDLVHQVGADVTRPNDSYLDFFHSDSPYCADYSTNFTVTLPMP</sequence>